<evidence type="ECO:0000256" key="3">
    <source>
        <dbReference type="PIRSR" id="PIRSR603782-2"/>
    </source>
</evidence>
<feature type="binding site" evidence="2">
    <location>
        <position position="172"/>
    </location>
    <ligand>
        <name>Cu cation</name>
        <dbReference type="ChEBI" id="CHEBI:23378"/>
    </ligand>
</feature>
<dbReference type="EMBL" id="FOGL01000004">
    <property type="protein sequence ID" value="SER43433.1"/>
    <property type="molecule type" value="Genomic_DNA"/>
</dbReference>
<dbReference type="STRING" id="531814.SAMN04487944_104107"/>
<dbReference type="AlphaFoldDB" id="A0A1H9P778"/>
<dbReference type="InterPro" id="IPR036249">
    <property type="entry name" value="Thioredoxin-like_sf"/>
</dbReference>
<dbReference type="CDD" id="cd02968">
    <property type="entry name" value="SCO"/>
    <property type="match status" value="1"/>
</dbReference>
<dbReference type="Proteomes" id="UP000199687">
    <property type="component" value="Unassembled WGS sequence"/>
</dbReference>
<feature type="binding site" evidence="2">
    <location>
        <position position="82"/>
    </location>
    <ligand>
        <name>Cu cation</name>
        <dbReference type="ChEBI" id="CHEBI:23378"/>
    </ligand>
</feature>
<dbReference type="GO" id="GO:0046872">
    <property type="term" value="F:metal ion binding"/>
    <property type="evidence" value="ECO:0007669"/>
    <property type="project" value="UniProtKB-KW"/>
</dbReference>
<keyword evidence="2" id="KW-0479">Metal-binding</keyword>
<dbReference type="Gene3D" id="3.40.30.10">
    <property type="entry name" value="Glutaredoxin"/>
    <property type="match status" value="1"/>
</dbReference>
<keyword evidence="2" id="KW-0186">Copper</keyword>
<evidence type="ECO:0000313" key="4">
    <source>
        <dbReference type="EMBL" id="SER43433.1"/>
    </source>
</evidence>
<keyword evidence="5" id="KW-1185">Reference proteome</keyword>
<reference evidence="4 5" key="1">
    <citation type="submission" date="2016-10" db="EMBL/GenBank/DDBJ databases">
        <authorList>
            <person name="de Groot N.N."/>
        </authorList>
    </citation>
    <scope>NUCLEOTIDE SEQUENCE [LARGE SCALE GENOMIC DNA]</scope>
    <source>
        <strain evidence="4 5">CGMCC 1.7727</strain>
    </source>
</reference>
<keyword evidence="3" id="KW-1015">Disulfide bond</keyword>
<dbReference type="InterPro" id="IPR003782">
    <property type="entry name" value="SCO1/SenC"/>
</dbReference>
<protein>
    <submittedName>
        <fullName evidence="4">Protein SCO1/2</fullName>
    </submittedName>
</protein>
<dbReference type="PANTHER" id="PTHR12151">
    <property type="entry name" value="ELECTRON TRANSPORT PROTIN SCO1/SENC FAMILY MEMBER"/>
    <property type="match status" value="1"/>
</dbReference>
<organism evidence="4 5">
    <name type="scientific">Gracilibacillus ureilyticus</name>
    <dbReference type="NCBI Taxonomy" id="531814"/>
    <lineage>
        <taxon>Bacteria</taxon>
        <taxon>Bacillati</taxon>
        <taxon>Bacillota</taxon>
        <taxon>Bacilli</taxon>
        <taxon>Bacillales</taxon>
        <taxon>Bacillaceae</taxon>
        <taxon>Gracilibacillus</taxon>
    </lineage>
</organism>
<sequence length="209" mass="24335">MQRKYHDIIASLLVVCFGMVVLAIGTDGFQAFTSEQARTNQLISEQPVIPNIMIEDSKARLYPIDEFQENTFLFVTFMYTNCGTVCPQLERNMQKVYEILPEKYINEKVRFLSISFDTDTDDPETLATYQSYFDSDGETWRMARIPSEIELQQLLDQLGVIVIPDDYGNFQHNSAFYLLNEYRQLVDVMDYTKVEQAAKTITQHIEEKF</sequence>
<evidence type="ECO:0000313" key="5">
    <source>
        <dbReference type="Proteomes" id="UP000199687"/>
    </source>
</evidence>
<dbReference type="SUPFAM" id="SSF52833">
    <property type="entry name" value="Thioredoxin-like"/>
    <property type="match status" value="1"/>
</dbReference>
<accession>A0A1H9P778</accession>
<dbReference type="OrthoDB" id="8550465at2"/>
<dbReference type="PANTHER" id="PTHR12151:SF25">
    <property type="entry name" value="LINALOOL DEHYDRATASE_ISOMERASE DOMAIN-CONTAINING PROTEIN"/>
    <property type="match status" value="1"/>
</dbReference>
<feature type="disulfide bond" description="Redox-active" evidence="3">
    <location>
        <begin position="82"/>
        <end position="86"/>
    </location>
</feature>
<proteinExistence type="inferred from homology"/>
<evidence type="ECO:0000256" key="1">
    <source>
        <dbReference type="ARBA" id="ARBA00010996"/>
    </source>
</evidence>
<feature type="binding site" evidence="2">
    <location>
        <position position="86"/>
    </location>
    <ligand>
        <name>Cu cation</name>
        <dbReference type="ChEBI" id="CHEBI:23378"/>
    </ligand>
</feature>
<gene>
    <name evidence="4" type="ORF">SAMN04487944_104107</name>
</gene>
<evidence type="ECO:0000256" key="2">
    <source>
        <dbReference type="PIRSR" id="PIRSR603782-1"/>
    </source>
</evidence>
<comment type="similarity">
    <text evidence="1">Belongs to the SCO1/2 family.</text>
</comment>
<dbReference type="RefSeq" id="WP_089740004.1">
    <property type="nucleotide sequence ID" value="NZ_FOGL01000004.1"/>
</dbReference>
<name>A0A1H9P778_9BACI</name>
<dbReference type="Pfam" id="PF02630">
    <property type="entry name" value="SCO1-SenC"/>
    <property type="match status" value="1"/>
</dbReference>